<dbReference type="Gene3D" id="2.40.50.100">
    <property type="match status" value="1"/>
</dbReference>
<name>A0A2T4DUG3_9BACT</name>
<dbReference type="Gene3D" id="2.40.420.20">
    <property type="match status" value="1"/>
</dbReference>
<dbReference type="SUPFAM" id="SSF111369">
    <property type="entry name" value="HlyD-like secretion proteins"/>
    <property type="match status" value="1"/>
</dbReference>
<sequence length="352" mass="39457">MNKLLQFISPLLLITVLWSCNQEQSNIQTEIKIPVSVVSIKPQSISRFIETTGTVYSSKEGTMKAELGGIYRLQKNPATGQPFALGDAVKANQILIRIENEEFVNGQQVEGKKLNLELADNNLRKQKSLYDKGGVTETELKNASIQYVNSKYSYENAEIQLAKMVVRAPFEGVIVELPYHTDGVKIEQGSELFKVMEYEKLLMDVKLPEKHLAEVTLNQLVQITNYNIAKDTIRGRISQISPIIDADTRTFKSVLQINNDKRLLRPGMFIKAAILSEQRDSTIVIPKETVISRQDAKVVFIVENGIATEKAITTGLETMDEIEVLSGLKINDRLVVSGFETLRNKSKVSVLQ</sequence>
<dbReference type="GO" id="GO:1990281">
    <property type="term" value="C:efflux pump complex"/>
    <property type="evidence" value="ECO:0007669"/>
    <property type="project" value="TreeGrafter"/>
</dbReference>
<reference evidence="4 5" key="1">
    <citation type="submission" date="2018-03" db="EMBL/GenBank/DDBJ databases">
        <title>Cross-interface Injection: A General Nanoliter Liquid Handling Method Applied to Single Cells Genome Amplification Automated Nanoliter Liquid Handling Applied to Single Cell Multiple Displacement Amplification.</title>
        <authorList>
            <person name="Yun J."/>
            <person name="Xu P."/>
            <person name="Xu J."/>
            <person name="Dai X."/>
            <person name="Wang Y."/>
            <person name="Zheng X."/>
            <person name="Cao C."/>
            <person name="Yi Q."/>
            <person name="Zhu Y."/>
            <person name="Wang L."/>
            <person name="Dong Z."/>
            <person name="Huang Y."/>
            <person name="Huang L."/>
            <person name="Du W."/>
        </authorList>
    </citation>
    <scope>NUCLEOTIDE SEQUENCE [LARGE SCALE GENOMIC DNA]</scope>
    <source>
        <strain evidence="4 5">Z-D1-2</strain>
    </source>
</reference>
<dbReference type="PANTHER" id="PTHR30469:SF15">
    <property type="entry name" value="HLYD FAMILY OF SECRETION PROTEINS"/>
    <property type="match status" value="1"/>
</dbReference>
<organism evidence="4 5">
    <name type="scientific">Marivirga lumbricoides</name>
    <dbReference type="NCBI Taxonomy" id="1046115"/>
    <lineage>
        <taxon>Bacteria</taxon>
        <taxon>Pseudomonadati</taxon>
        <taxon>Bacteroidota</taxon>
        <taxon>Cytophagia</taxon>
        <taxon>Cytophagales</taxon>
        <taxon>Marivirgaceae</taxon>
        <taxon>Marivirga</taxon>
    </lineage>
</organism>
<evidence type="ECO:0000256" key="1">
    <source>
        <dbReference type="ARBA" id="ARBA00009477"/>
    </source>
</evidence>
<accession>A0A2T4DUG3</accession>
<comment type="similarity">
    <text evidence="1">Belongs to the membrane fusion protein (MFP) (TC 8.A.1) family.</text>
</comment>
<protein>
    <submittedName>
        <fullName evidence="4">Efflux transporter periplasmic adaptor subunit</fullName>
    </submittedName>
</protein>
<gene>
    <name evidence="4" type="ORF">C9994_02715</name>
</gene>
<dbReference type="GO" id="GO:0015562">
    <property type="term" value="F:efflux transmembrane transporter activity"/>
    <property type="evidence" value="ECO:0007669"/>
    <property type="project" value="TreeGrafter"/>
</dbReference>
<dbReference type="PANTHER" id="PTHR30469">
    <property type="entry name" value="MULTIDRUG RESISTANCE PROTEIN MDTA"/>
    <property type="match status" value="1"/>
</dbReference>
<dbReference type="InterPro" id="IPR006143">
    <property type="entry name" value="RND_pump_MFP"/>
</dbReference>
<feature type="domain" description="CusB-like beta-barrel" evidence="2">
    <location>
        <begin position="204"/>
        <end position="275"/>
    </location>
</feature>
<dbReference type="FunFam" id="2.40.30.170:FF:000010">
    <property type="entry name" value="Efflux RND transporter periplasmic adaptor subunit"/>
    <property type="match status" value="1"/>
</dbReference>
<evidence type="ECO:0000259" key="3">
    <source>
        <dbReference type="Pfam" id="PF25989"/>
    </source>
</evidence>
<dbReference type="AlphaFoldDB" id="A0A2T4DUG3"/>
<dbReference type="NCBIfam" id="TIGR01730">
    <property type="entry name" value="RND_mfp"/>
    <property type="match status" value="1"/>
</dbReference>
<dbReference type="EMBL" id="PYVU01000013">
    <property type="protein sequence ID" value="PTB97449.1"/>
    <property type="molecule type" value="Genomic_DNA"/>
</dbReference>
<comment type="caution">
    <text evidence="4">The sequence shown here is derived from an EMBL/GenBank/DDBJ whole genome shotgun (WGS) entry which is preliminary data.</text>
</comment>
<dbReference type="Gene3D" id="2.40.30.170">
    <property type="match status" value="1"/>
</dbReference>
<dbReference type="Gene3D" id="1.10.287.470">
    <property type="entry name" value="Helix hairpin bin"/>
    <property type="match status" value="1"/>
</dbReference>
<dbReference type="InterPro" id="IPR058637">
    <property type="entry name" value="YknX-like_C"/>
</dbReference>
<dbReference type="InterPro" id="IPR058792">
    <property type="entry name" value="Beta-barrel_RND_2"/>
</dbReference>
<evidence type="ECO:0000313" key="5">
    <source>
        <dbReference type="Proteomes" id="UP000240608"/>
    </source>
</evidence>
<dbReference type="Pfam" id="PF25989">
    <property type="entry name" value="YknX_C"/>
    <property type="match status" value="1"/>
</dbReference>
<dbReference type="Proteomes" id="UP000240608">
    <property type="component" value="Unassembled WGS sequence"/>
</dbReference>
<dbReference type="Pfam" id="PF25954">
    <property type="entry name" value="Beta-barrel_RND_2"/>
    <property type="match status" value="1"/>
</dbReference>
<evidence type="ECO:0000259" key="2">
    <source>
        <dbReference type="Pfam" id="PF25954"/>
    </source>
</evidence>
<evidence type="ECO:0000313" key="4">
    <source>
        <dbReference type="EMBL" id="PTB97449.1"/>
    </source>
</evidence>
<proteinExistence type="inferred from homology"/>
<feature type="domain" description="YknX-like C-terminal permuted SH3-like" evidence="3">
    <location>
        <begin position="283"/>
        <end position="349"/>
    </location>
</feature>